<dbReference type="AlphaFoldDB" id="A0A1X0NNR9"/>
<dbReference type="Gene3D" id="3.90.245.10">
    <property type="entry name" value="Ribonucleoside hydrolase-like"/>
    <property type="match status" value="1"/>
</dbReference>
<dbReference type="Pfam" id="PF01156">
    <property type="entry name" value="IU_nuc_hydro"/>
    <property type="match status" value="1"/>
</dbReference>
<gene>
    <name evidence="3" type="ORF">TM35_000292480</name>
</gene>
<dbReference type="STRING" id="67003.A0A1X0NNR9"/>
<sequence length="358" mass="39759">MVRRKVIIDTDCGGDDAIGIMAAMTHPDVEVVAILAVWGNVDVDQGMENLGKLMDLYGRNIPFFRGAAGPLVIERETVQWGGFGKDGFGDADFPSSRRVAAQSTKHAALALVDILREANPAEDEVYQLVCLGPLTNVALAIRLDPDAFFVLGSDTVPSVTVMGGTSEGKGNSNLMAEFNFHCDPEAAFVLFQHKGIRHPIQLVNWEVTVNCAMSWRFYDQWVSRRETDEGIKSVNQNKTQQFIEKLFQRLEAFTRPYEDGTKADTGDAEATQDVTCVIPDAVAMVVALYPESVEDSFLTYVTVELQGRETRGATCIDWYGTEQSMCKKGRWRNCQVITCVDNEKFLQVMQHIVDFPLP</sequence>
<evidence type="ECO:0000313" key="3">
    <source>
        <dbReference type="EMBL" id="ORC86366.1"/>
    </source>
</evidence>
<dbReference type="FunFam" id="3.90.245.10:FF:000014">
    <property type="entry name" value="Nucleoside hydrolase, putative"/>
    <property type="match status" value="1"/>
</dbReference>
<dbReference type="PANTHER" id="PTHR46190:SF1">
    <property type="entry name" value="SI:CH211-201H21.5"/>
    <property type="match status" value="1"/>
</dbReference>
<dbReference type="Proteomes" id="UP000192257">
    <property type="component" value="Unassembled WGS sequence"/>
</dbReference>
<evidence type="ECO:0000256" key="1">
    <source>
        <dbReference type="ARBA" id="ARBA00009176"/>
    </source>
</evidence>
<dbReference type="OrthoDB" id="432381at2759"/>
<comment type="similarity">
    <text evidence="1">Belongs to the IUNH family.</text>
</comment>
<keyword evidence="4" id="KW-1185">Reference proteome</keyword>
<dbReference type="PANTHER" id="PTHR46190">
    <property type="entry name" value="SI:CH211-201H21.5-RELATED"/>
    <property type="match status" value="1"/>
</dbReference>
<dbReference type="EMBL" id="NBCO01000029">
    <property type="protein sequence ID" value="ORC86366.1"/>
    <property type="molecule type" value="Genomic_DNA"/>
</dbReference>
<evidence type="ECO:0000259" key="2">
    <source>
        <dbReference type="Pfam" id="PF01156"/>
    </source>
</evidence>
<name>A0A1X0NNR9_9TRYP</name>
<dbReference type="CDD" id="cd02649">
    <property type="entry name" value="nuc_hydro_CeIAG"/>
    <property type="match status" value="1"/>
</dbReference>
<protein>
    <submittedName>
        <fullName evidence="3">Putative inosine-guanine nucleoside hydrolase</fullName>
    </submittedName>
</protein>
<dbReference type="InterPro" id="IPR052775">
    <property type="entry name" value="IUN_hydrolase"/>
</dbReference>
<dbReference type="InterPro" id="IPR001910">
    <property type="entry name" value="Inosine/uridine_hydrolase_dom"/>
</dbReference>
<keyword evidence="3" id="KW-0378">Hydrolase</keyword>
<dbReference type="VEuPathDB" id="TriTrypDB:TM35_000292480"/>
<dbReference type="InterPro" id="IPR036452">
    <property type="entry name" value="Ribo_hydro-like"/>
</dbReference>
<dbReference type="RefSeq" id="XP_028880432.1">
    <property type="nucleotide sequence ID" value="XM_029028405.1"/>
</dbReference>
<dbReference type="GO" id="GO:0016799">
    <property type="term" value="F:hydrolase activity, hydrolyzing N-glycosyl compounds"/>
    <property type="evidence" value="ECO:0007669"/>
    <property type="project" value="InterPro"/>
</dbReference>
<accession>A0A1X0NNR9</accession>
<dbReference type="SUPFAM" id="SSF53590">
    <property type="entry name" value="Nucleoside hydrolase"/>
    <property type="match status" value="1"/>
</dbReference>
<proteinExistence type="inferred from homology"/>
<evidence type="ECO:0000313" key="4">
    <source>
        <dbReference type="Proteomes" id="UP000192257"/>
    </source>
</evidence>
<comment type="caution">
    <text evidence="3">The sequence shown here is derived from an EMBL/GenBank/DDBJ whole genome shotgun (WGS) entry which is preliminary data.</text>
</comment>
<reference evidence="3 4" key="1">
    <citation type="submission" date="2017-03" db="EMBL/GenBank/DDBJ databases">
        <title>An alternative strategy for trypanosome survival in the mammalian bloodstream revealed through genome and transcriptome analysis of the ubiquitous bovine parasite Trypanosoma (Megatrypanum) theileri.</title>
        <authorList>
            <person name="Kelly S."/>
            <person name="Ivens A."/>
            <person name="Mott A."/>
            <person name="O'Neill E."/>
            <person name="Emms D."/>
            <person name="Macleod O."/>
            <person name="Voorheis P."/>
            <person name="Matthews J."/>
            <person name="Matthews K."/>
            <person name="Carrington M."/>
        </authorList>
    </citation>
    <scope>NUCLEOTIDE SEQUENCE [LARGE SCALE GENOMIC DNA]</scope>
    <source>
        <strain evidence="3">Edinburgh</strain>
    </source>
</reference>
<organism evidence="3 4">
    <name type="scientific">Trypanosoma theileri</name>
    <dbReference type="NCBI Taxonomy" id="67003"/>
    <lineage>
        <taxon>Eukaryota</taxon>
        <taxon>Discoba</taxon>
        <taxon>Euglenozoa</taxon>
        <taxon>Kinetoplastea</taxon>
        <taxon>Metakinetoplastina</taxon>
        <taxon>Trypanosomatida</taxon>
        <taxon>Trypanosomatidae</taxon>
        <taxon>Trypanosoma</taxon>
    </lineage>
</organism>
<feature type="domain" description="Inosine/uridine-preferring nucleoside hydrolase" evidence="2">
    <location>
        <begin position="6"/>
        <end position="347"/>
    </location>
</feature>
<dbReference type="GeneID" id="39988185"/>